<evidence type="ECO:0000313" key="3">
    <source>
        <dbReference type="Proteomes" id="UP000827092"/>
    </source>
</evidence>
<name>A0AAV6VXW8_9ARAC</name>
<feature type="compositionally biased region" description="Basic residues" evidence="1">
    <location>
        <begin position="14"/>
        <end position="23"/>
    </location>
</feature>
<keyword evidence="3" id="KW-1185">Reference proteome</keyword>
<proteinExistence type="predicted"/>
<feature type="region of interest" description="Disordered" evidence="1">
    <location>
        <begin position="1"/>
        <end position="49"/>
    </location>
</feature>
<reference evidence="2 3" key="1">
    <citation type="journal article" date="2022" name="Nat. Ecol. Evol.">
        <title>A masculinizing supergene underlies an exaggerated male reproductive morph in a spider.</title>
        <authorList>
            <person name="Hendrickx F."/>
            <person name="De Corte Z."/>
            <person name="Sonet G."/>
            <person name="Van Belleghem S.M."/>
            <person name="Kostlbacher S."/>
            <person name="Vangestel C."/>
        </authorList>
    </citation>
    <scope>NUCLEOTIDE SEQUENCE [LARGE SCALE GENOMIC DNA]</scope>
    <source>
        <strain evidence="2">W744_W776</strain>
    </source>
</reference>
<accession>A0AAV6VXW8</accession>
<dbReference type="EMBL" id="JAFNEN010000011">
    <property type="protein sequence ID" value="KAG8200930.1"/>
    <property type="molecule type" value="Genomic_DNA"/>
</dbReference>
<evidence type="ECO:0000256" key="1">
    <source>
        <dbReference type="SAM" id="MobiDB-lite"/>
    </source>
</evidence>
<organism evidence="2 3">
    <name type="scientific">Oedothorax gibbosus</name>
    <dbReference type="NCBI Taxonomy" id="931172"/>
    <lineage>
        <taxon>Eukaryota</taxon>
        <taxon>Metazoa</taxon>
        <taxon>Ecdysozoa</taxon>
        <taxon>Arthropoda</taxon>
        <taxon>Chelicerata</taxon>
        <taxon>Arachnida</taxon>
        <taxon>Araneae</taxon>
        <taxon>Araneomorphae</taxon>
        <taxon>Entelegynae</taxon>
        <taxon>Araneoidea</taxon>
        <taxon>Linyphiidae</taxon>
        <taxon>Erigoninae</taxon>
        <taxon>Oedothorax</taxon>
    </lineage>
</organism>
<evidence type="ECO:0000313" key="2">
    <source>
        <dbReference type="EMBL" id="KAG8200930.1"/>
    </source>
</evidence>
<sequence>MERGDFGETESRLRPNRRGRPRRNATLPAAKRSEKKYGSGPPWSERRSGGMCAWVAPVTGGVILRRIYGDFSRFMC</sequence>
<protein>
    <submittedName>
        <fullName evidence="2">Uncharacterized protein</fullName>
    </submittedName>
</protein>
<dbReference type="Proteomes" id="UP000827092">
    <property type="component" value="Unassembled WGS sequence"/>
</dbReference>
<feature type="compositionally biased region" description="Basic and acidic residues" evidence="1">
    <location>
        <begin position="1"/>
        <end position="13"/>
    </location>
</feature>
<comment type="caution">
    <text evidence="2">The sequence shown here is derived from an EMBL/GenBank/DDBJ whole genome shotgun (WGS) entry which is preliminary data.</text>
</comment>
<gene>
    <name evidence="2" type="ORF">JTE90_020569</name>
</gene>
<dbReference type="AlphaFoldDB" id="A0AAV6VXW8"/>